<evidence type="ECO:0000313" key="2">
    <source>
        <dbReference type="Proteomes" id="UP000321750"/>
    </source>
</evidence>
<evidence type="ECO:0000313" key="1">
    <source>
        <dbReference type="EMBL" id="GEP08577.1"/>
    </source>
</evidence>
<dbReference type="RefSeq" id="WP_147044937.1">
    <property type="nucleotide sequence ID" value="NZ_BJZV01000002.1"/>
</dbReference>
<comment type="caution">
    <text evidence="1">The sequence shown here is derived from an EMBL/GenBank/DDBJ whole genome shotgun (WGS) entry which is preliminary data.</text>
</comment>
<name>A0A512JF53_9HYPH</name>
<dbReference type="EMBL" id="BJZV01000002">
    <property type="protein sequence ID" value="GEP08577.1"/>
    <property type="molecule type" value="Genomic_DNA"/>
</dbReference>
<dbReference type="AlphaFoldDB" id="A0A512JF53"/>
<dbReference type="OrthoDB" id="7840518at2"/>
<gene>
    <name evidence="1" type="ORF">MGN01_04220</name>
</gene>
<accession>A0A512JF53</accession>
<keyword evidence="2" id="KW-1185">Reference proteome</keyword>
<dbReference type="Proteomes" id="UP000321750">
    <property type="component" value="Unassembled WGS sequence"/>
</dbReference>
<protein>
    <submittedName>
        <fullName evidence="1">Uncharacterized protein</fullName>
    </submittedName>
</protein>
<proteinExistence type="predicted"/>
<reference evidence="1 2" key="1">
    <citation type="submission" date="2019-07" db="EMBL/GenBank/DDBJ databases">
        <title>Whole genome shotgun sequence of Methylobacterium gnaphalii NBRC 107716.</title>
        <authorList>
            <person name="Hosoyama A."/>
            <person name="Uohara A."/>
            <person name="Ohji S."/>
            <person name="Ichikawa N."/>
        </authorList>
    </citation>
    <scope>NUCLEOTIDE SEQUENCE [LARGE SCALE GENOMIC DNA]</scope>
    <source>
        <strain evidence="1 2">NBRC 107716</strain>
    </source>
</reference>
<organism evidence="1 2">
    <name type="scientific">Methylobacterium gnaphalii</name>
    <dbReference type="NCBI Taxonomy" id="1010610"/>
    <lineage>
        <taxon>Bacteria</taxon>
        <taxon>Pseudomonadati</taxon>
        <taxon>Pseudomonadota</taxon>
        <taxon>Alphaproteobacteria</taxon>
        <taxon>Hyphomicrobiales</taxon>
        <taxon>Methylobacteriaceae</taxon>
        <taxon>Methylobacterium</taxon>
    </lineage>
</organism>
<sequence length="161" mass="16898">MSPAGGVFAGYGPCRVETSISQARLQQLARTGAPHLRPIYGAMANGLVGFLLVAQNAGRFDAIKGRPFVALLADDTDRALGPAGFHRKSVRRMAAQVSSIAIIASDIVHEAYVTAAAGAALGFNMLIVETRPEHEGAWMELLREAAPQASTLLCTPIEGTA</sequence>